<feature type="domain" description="GH18" evidence="2">
    <location>
        <begin position="2"/>
        <end position="249"/>
    </location>
</feature>
<dbReference type="Proteomes" id="UP000789396">
    <property type="component" value="Unassembled WGS sequence"/>
</dbReference>
<name>A0A9N9NS69_9GLOM</name>
<dbReference type="InterPro" id="IPR050314">
    <property type="entry name" value="Glycosyl_Hydrlase_18"/>
</dbReference>
<dbReference type="GO" id="GO:0005975">
    <property type="term" value="P:carbohydrate metabolic process"/>
    <property type="evidence" value="ECO:0007669"/>
    <property type="project" value="InterPro"/>
</dbReference>
<sequence>VDLEYPDRYGCGKWNGSENFVPLVYELSSALKIIKKSLSITVGNNPIKGLNISSTEFIEFINVMPFRQNEISNKTGPSITLDQISIIMDGWSKIMDPKKLILGVAVYGVVEFTRPIEGSLENNNTVPLDTTVDIKSSVFGAIFSSDESATVSYYDVCSFKEIYYLNVGSCQAIRSKTGPLSSSCTAQNGWTRVFDSNVKSTYLFKVYNTSVVVGSPNPLTTYYYVTYEDSQSIQHKLKLIIDKSYGGIALDGVGIGCEDMIRAVESIFPLNGYNPPSTSSEVNPLLAALVAIACLLFCCGGGGVYYDKYGRKYWR</sequence>
<dbReference type="InterPro" id="IPR001223">
    <property type="entry name" value="Glyco_hydro18_cat"/>
</dbReference>
<dbReference type="GO" id="GO:0008061">
    <property type="term" value="F:chitin binding"/>
    <property type="evidence" value="ECO:0007669"/>
    <property type="project" value="TreeGrafter"/>
</dbReference>
<feature type="transmembrane region" description="Helical" evidence="1">
    <location>
        <begin position="285"/>
        <end position="306"/>
    </location>
</feature>
<dbReference type="PANTHER" id="PTHR11177">
    <property type="entry name" value="CHITINASE"/>
    <property type="match status" value="1"/>
</dbReference>
<keyword evidence="1" id="KW-0472">Membrane</keyword>
<evidence type="ECO:0000313" key="4">
    <source>
        <dbReference type="Proteomes" id="UP000789396"/>
    </source>
</evidence>
<evidence type="ECO:0000259" key="2">
    <source>
        <dbReference type="Pfam" id="PF00704"/>
    </source>
</evidence>
<dbReference type="Gene3D" id="3.20.20.80">
    <property type="entry name" value="Glycosidases"/>
    <property type="match status" value="1"/>
</dbReference>
<feature type="non-terminal residue" evidence="3">
    <location>
        <position position="1"/>
    </location>
</feature>
<dbReference type="OrthoDB" id="76388at2759"/>
<dbReference type="Gene3D" id="3.10.50.10">
    <property type="match status" value="1"/>
</dbReference>
<reference evidence="3" key="1">
    <citation type="submission" date="2021-06" db="EMBL/GenBank/DDBJ databases">
        <authorList>
            <person name="Kallberg Y."/>
            <person name="Tangrot J."/>
            <person name="Rosling A."/>
        </authorList>
    </citation>
    <scope>NUCLEOTIDE SEQUENCE</scope>
    <source>
        <strain evidence="3">IN212</strain>
    </source>
</reference>
<dbReference type="SUPFAM" id="SSF51445">
    <property type="entry name" value="(Trans)glycosidases"/>
    <property type="match status" value="1"/>
</dbReference>
<feature type="non-terminal residue" evidence="3">
    <location>
        <position position="315"/>
    </location>
</feature>
<dbReference type="GO" id="GO:0004568">
    <property type="term" value="F:chitinase activity"/>
    <property type="evidence" value="ECO:0007669"/>
    <property type="project" value="TreeGrafter"/>
</dbReference>
<dbReference type="GO" id="GO:0006032">
    <property type="term" value="P:chitin catabolic process"/>
    <property type="evidence" value="ECO:0007669"/>
    <property type="project" value="TreeGrafter"/>
</dbReference>
<gene>
    <name evidence="3" type="ORF">RFULGI_LOCUS14158</name>
</gene>
<dbReference type="EMBL" id="CAJVPZ010040152">
    <property type="protein sequence ID" value="CAG8758956.1"/>
    <property type="molecule type" value="Genomic_DNA"/>
</dbReference>
<comment type="caution">
    <text evidence="3">The sequence shown here is derived from an EMBL/GenBank/DDBJ whole genome shotgun (WGS) entry which is preliminary data.</text>
</comment>
<proteinExistence type="predicted"/>
<keyword evidence="4" id="KW-1185">Reference proteome</keyword>
<dbReference type="InterPro" id="IPR029070">
    <property type="entry name" value="Chitinase_insertion_sf"/>
</dbReference>
<accession>A0A9N9NS69</accession>
<dbReference type="GO" id="GO:0005576">
    <property type="term" value="C:extracellular region"/>
    <property type="evidence" value="ECO:0007669"/>
    <property type="project" value="TreeGrafter"/>
</dbReference>
<evidence type="ECO:0000313" key="3">
    <source>
        <dbReference type="EMBL" id="CAG8758956.1"/>
    </source>
</evidence>
<evidence type="ECO:0000256" key="1">
    <source>
        <dbReference type="SAM" id="Phobius"/>
    </source>
</evidence>
<keyword evidence="1" id="KW-0812">Transmembrane</keyword>
<dbReference type="AlphaFoldDB" id="A0A9N9NS69"/>
<dbReference type="Pfam" id="PF00704">
    <property type="entry name" value="Glyco_hydro_18"/>
    <property type="match status" value="1"/>
</dbReference>
<dbReference type="InterPro" id="IPR017853">
    <property type="entry name" value="GH"/>
</dbReference>
<protein>
    <submittedName>
        <fullName evidence="3">11739_t:CDS:1</fullName>
    </submittedName>
</protein>
<dbReference type="PANTHER" id="PTHR11177:SF317">
    <property type="entry name" value="CHITINASE 12-RELATED"/>
    <property type="match status" value="1"/>
</dbReference>
<organism evidence="3 4">
    <name type="scientific">Racocetra fulgida</name>
    <dbReference type="NCBI Taxonomy" id="60492"/>
    <lineage>
        <taxon>Eukaryota</taxon>
        <taxon>Fungi</taxon>
        <taxon>Fungi incertae sedis</taxon>
        <taxon>Mucoromycota</taxon>
        <taxon>Glomeromycotina</taxon>
        <taxon>Glomeromycetes</taxon>
        <taxon>Diversisporales</taxon>
        <taxon>Gigasporaceae</taxon>
        <taxon>Racocetra</taxon>
    </lineage>
</organism>
<keyword evidence="1" id="KW-1133">Transmembrane helix</keyword>